<dbReference type="GO" id="GO:0000287">
    <property type="term" value="F:magnesium ion binding"/>
    <property type="evidence" value="ECO:0007669"/>
    <property type="project" value="UniProtKB-UniRule"/>
</dbReference>
<dbReference type="GO" id="GO:0006164">
    <property type="term" value="P:purine nucleotide biosynthetic process"/>
    <property type="evidence" value="ECO:0007669"/>
    <property type="project" value="TreeGrafter"/>
</dbReference>
<dbReference type="PANTHER" id="PTHR10210:SF32">
    <property type="entry name" value="RIBOSE-PHOSPHATE PYROPHOSPHOKINASE 2"/>
    <property type="match status" value="1"/>
</dbReference>
<dbReference type="GO" id="GO:0016301">
    <property type="term" value="F:kinase activity"/>
    <property type="evidence" value="ECO:0007669"/>
    <property type="project" value="UniProtKB-KW"/>
</dbReference>
<proteinExistence type="inferred from homology"/>
<dbReference type="STRING" id="1776334.APZ16_06245"/>
<comment type="catalytic activity">
    <reaction evidence="9 10">
        <text>D-ribose 5-phosphate + ATP = 5-phospho-alpha-D-ribose 1-diphosphate + AMP + H(+)</text>
        <dbReference type="Rhea" id="RHEA:15609"/>
        <dbReference type="ChEBI" id="CHEBI:15378"/>
        <dbReference type="ChEBI" id="CHEBI:30616"/>
        <dbReference type="ChEBI" id="CHEBI:58017"/>
        <dbReference type="ChEBI" id="CHEBI:78346"/>
        <dbReference type="ChEBI" id="CHEBI:456215"/>
        <dbReference type="EC" id="2.7.6.1"/>
    </reaction>
</comment>
<dbReference type="FunFam" id="3.40.50.2020:FF:000007">
    <property type="entry name" value="Ribose-phosphate pyrophosphokinase"/>
    <property type="match status" value="1"/>
</dbReference>
<feature type="binding site" evidence="10">
    <location>
        <position position="191"/>
    </location>
    <ligand>
        <name>D-ribose 5-phosphate</name>
        <dbReference type="ChEBI" id="CHEBI:78346"/>
    </ligand>
</feature>
<keyword evidence="5 10" id="KW-0547">Nucleotide-binding</keyword>
<dbReference type="InterPro" id="IPR000836">
    <property type="entry name" value="PRTase_dom"/>
</dbReference>
<keyword evidence="1 10" id="KW-0963">Cytoplasm</keyword>
<dbReference type="EC" id="2.7.6.1" evidence="10"/>
<evidence type="ECO:0000256" key="5">
    <source>
        <dbReference type="ARBA" id="ARBA00022741"/>
    </source>
</evidence>
<keyword evidence="2 10" id="KW-0808">Transferase</keyword>
<dbReference type="AlphaFoldDB" id="A0A147JXJ7"/>
<dbReference type="EMBL" id="LQMQ01000026">
    <property type="protein sequence ID" value="KUO41237.1"/>
    <property type="molecule type" value="Genomic_DNA"/>
</dbReference>
<accession>A0A147JXJ7</accession>
<feature type="binding site" evidence="10">
    <location>
        <position position="215"/>
    </location>
    <ligand>
        <name>D-ribose 5-phosphate</name>
        <dbReference type="ChEBI" id="CHEBI:78346"/>
    </ligand>
</feature>
<dbReference type="CDD" id="cd06223">
    <property type="entry name" value="PRTases_typeI"/>
    <property type="match status" value="1"/>
</dbReference>
<dbReference type="InterPro" id="IPR005946">
    <property type="entry name" value="Rib-P_diPkinase"/>
</dbReference>
<comment type="caution">
    <text evidence="13">The sequence shown here is derived from an EMBL/GenBank/DDBJ whole genome shotgun (WGS) entry which is preliminary data.</text>
</comment>
<dbReference type="Pfam" id="PF13793">
    <property type="entry name" value="Pribosyltran_N"/>
    <property type="match status" value="1"/>
</dbReference>
<feature type="domain" description="Phosphoribosyltransferase" evidence="11">
    <location>
        <begin position="137"/>
        <end position="265"/>
    </location>
</feature>
<dbReference type="PANTHER" id="PTHR10210">
    <property type="entry name" value="RIBOSE-PHOSPHATE DIPHOSPHOKINASE FAMILY MEMBER"/>
    <property type="match status" value="1"/>
</dbReference>
<comment type="similarity">
    <text evidence="10">Belongs to the ribose-phosphate pyrophosphokinase family. Class III (archaeal) subfamily.</text>
</comment>
<keyword evidence="4 10" id="KW-0545">Nucleotide biosynthesis</keyword>
<keyword evidence="7 10" id="KW-0067">ATP-binding</keyword>
<protein>
    <recommendedName>
        <fullName evidence="10">Ribose-phosphate pyrophosphokinase</fullName>
        <shortName evidence="10">RPPK</shortName>
        <ecNumber evidence="10">2.7.6.1</ecNumber>
    </recommendedName>
    <alternativeName>
        <fullName evidence="10">5-phospho-D-ribosyl alpha-1-diphosphate synthase</fullName>
    </alternativeName>
    <alternativeName>
        <fullName evidence="10">Phosphoribosyl diphosphate synthase</fullName>
    </alternativeName>
    <alternativeName>
        <fullName evidence="10">Phosphoribosyl pyrophosphate synthase</fullName>
        <shortName evidence="10">P-Rib-PP synthase</shortName>
        <shortName evidence="10">PRPP synthase</shortName>
        <shortName evidence="10">PRPPase</shortName>
    </alternativeName>
</protein>
<evidence type="ECO:0000259" key="12">
    <source>
        <dbReference type="Pfam" id="PF13793"/>
    </source>
</evidence>
<feature type="binding site" evidence="10">
    <location>
        <begin position="93"/>
        <end position="94"/>
    </location>
    <ligand>
        <name>ATP</name>
        <dbReference type="ChEBI" id="CHEBI:30616"/>
    </ligand>
</feature>
<keyword evidence="8 10" id="KW-0460">Magnesium</keyword>
<keyword evidence="6 10" id="KW-0418">Kinase</keyword>
<reference evidence="13 14" key="1">
    <citation type="journal article" date="2016" name="Nat. Microbiol.">
        <title>Genomic inference of the metabolism of cosmopolitan subsurface Archaea, Hadesarchaea.</title>
        <authorList>
            <person name="Baker B.J."/>
            <person name="Saw J.H."/>
            <person name="Lind A.E."/>
            <person name="Lazar C.S."/>
            <person name="Hinrichs K.-U."/>
            <person name="Teske A.P."/>
            <person name="Ettema T.J."/>
        </authorList>
    </citation>
    <scope>NUCLEOTIDE SEQUENCE [LARGE SCALE GENOMIC DNA]</scope>
</reference>
<dbReference type="GO" id="GO:0005737">
    <property type="term" value="C:cytoplasm"/>
    <property type="evidence" value="ECO:0007669"/>
    <property type="project" value="UniProtKB-SubCell"/>
</dbReference>
<evidence type="ECO:0000256" key="7">
    <source>
        <dbReference type="ARBA" id="ARBA00022840"/>
    </source>
</evidence>
<organism evidence="13 14">
    <name type="scientific">Hadarchaeum yellowstonense</name>
    <dbReference type="NCBI Taxonomy" id="1776334"/>
    <lineage>
        <taxon>Archaea</taxon>
        <taxon>Methanobacteriati</taxon>
        <taxon>Candidatus Hadarchaeota</taxon>
        <taxon>Candidatus Hadarchaeia</taxon>
        <taxon>Candidatus Hadarchaeales</taxon>
        <taxon>Candidatus Hadarchaeaceae</taxon>
        <taxon>Candidatus Hadarchaeum</taxon>
    </lineage>
</organism>
<evidence type="ECO:0000313" key="13">
    <source>
        <dbReference type="EMBL" id="KUO41237.1"/>
    </source>
</evidence>
<gene>
    <name evidence="10" type="primary">prs</name>
    <name evidence="13" type="ORF">APZ16_06245</name>
</gene>
<comment type="cofactor">
    <cofactor evidence="10">
        <name>Mg(2+)</name>
        <dbReference type="ChEBI" id="CHEBI:18420"/>
    </cofactor>
    <text evidence="10">Binds 2 Mg(2+) ions per subunit.</text>
</comment>
<dbReference type="NCBIfam" id="TIGR01251">
    <property type="entry name" value="ribP_PPkin"/>
    <property type="match status" value="1"/>
</dbReference>
<dbReference type="InterPro" id="IPR037514">
    <property type="entry name" value="Rib-P_diPkinase_arc"/>
</dbReference>
<comment type="function">
    <text evidence="10">Involved in the biosynthesis of the central metabolite phospho-alpha-D-ribosyl-1-pyrophosphate (PRPP) via the transfer of pyrophosphoryl group from ATP to 1-hydroxyl of ribose-5-phosphate (Rib-5-P).</text>
</comment>
<evidence type="ECO:0000256" key="3">
    <source>
        <dbReference type="ARBA" id="ARBA00022723"/>
    </source>
</evidence>
<evidence type="ECO:0000256" key="9">
    <source>
        <dbReference type="ARBA" id="ARBA00049535"/>
    </source>
</evidence>
<dbReference type="InterPro" id="IPR029057">
    <property type="entry name" value="PRTase-like"/>
</dbReference>
<feature type="binding site" evidence="10">
    <location>
        <position position="127"/>
    </location>
    <ligand>
        <name>Mg(2+)</name>
        <dbReference type="ChEBI" id="CHEBI:18420"/>
        <label>1</label>
    </ligand>
</feature>
<dbReference type="UniPathway" id="UPA00087">
    <property type="reaction ID" value="UER00172"/>
</dbReference>
<feature type="active site" evidence="10">
    <location>
        <position position="189"/>
    </location>
</feature>
<comment type="pathway">
    <text evidence="10">Metabolic intermediate biosynthesis; 5-phospho-alpha-D-ribose 1-diphosphate biosynthesis; 5-phospho-alpha-D-ribose 1-diphosphate from D-ribose 5-phosphate (route I): step 1/1.</text>
</comment>
<evidence type="ECO:0000259" key="11">
    <source>
        <dbReference type="Pfam" id="PF00156"/>
    </source>
</evidence>
<dbReference type="Gene3D" id="3.40.50.2020">
    <property type="match status" value="2"/>
</dbReference>
<comment type="subcellular location">
    <subcellularLocation>
        <location evidence="10">Cytoplasm</location>
    </subcellularLocation>
</comment>
<dbReference type="GO" id="GO:0002189">
    <property type="term" value="C:ribose phosphate diphosphokinase complex"/>
    <property type="evidence" value="ECO:0007669"/>
    <property type="project" value="TreeGrafter"/>
</dbReference>
<dbReference type="HAMAP" id="MF_00583_A">
    <property type="entry name" value="RibP_PPkinase_A"/>
    <property type="match status" value="1"/>
</dbReference>
<evidence type="ECO:0000256" key="4">
    <source>
        <dbReference type="ARBA" id="ARBA00022727"/>
    </source>
</evidence>
<feature type="binding site" evidence="10">
    <location>
        <begin position="219"/>
        <end position="223"/>
    </location>
    <ligand>
        <name>D-ribose 5-phosphate</name>
        <dbReference type="ChEBI" id="CHEBI:78346"/>
    </ligand>
</feature>
<dbReference type="NCBIfam" id="NF002095">
    <property type="entry name" value="PRK00934.1"/>
    <property type="match status" value="1"/>
</dbReference>
<feature type="domain" description="Ribose-phosphate pyrophosphokinase N-terminal" evidence="12">
    <location>
        <begin position="1"/>
        <end position="117"/>
    </location>
</feature>
<feature type="binding site" evidence="10">
    <location>
        <position position="166"/>
    </location>
    <ligand>
        <name>Mg(2+)</name>
        <dbReference type="ChEBI" id="CHEBI:18420"/>
        <label>2</label>
    </ligand>
</feature>
<dbReference type="GO" id="GO:0005524">
    <property type="term" value="F:ATP binding"/>
    <property type="evidence" value="ECO:0007669"/>
    <property type="project" value="UniProtKB-KW"/>
</dbReference>
<dbReference type="SUPFAM" id="SSF53271">
    <property type="entry name" value="PRTase-like"/>
    <property type="match status" value="2"/>
</dbReference>
<name>A0A147JXJ7_HADYE</name>
<dbReference type="GO" id="GO:0006015">
    <property type="term" value="P:5-phosphoribose 1-diphosphate biosynthetic process"/>
    <property type="evidence" value="ECO:0007669"/>
    <property type="project" value="UniProtKB-UniRule"/>
</dbReference>
<dbReference type="SMART" id="SM01400">
    <property type="entry name" value="Pribosyltran_N"/>
    <property type="match status" value="1"/>
</dbReference>
<evidence type="ECO:0000313" key="14">
    <source>
        <dbReference type="Proteomes" id="UP000074294"/>
    </source>
</evidence>
<feature type="binding site" evidence="10">
    <location>
        <begin position="34"/>
        <end position="36"/>
    </location>
    <ligand>
        <name>ATP</name>
        <dbReference type="ChEBI" id="CHEBI:30616"/>
    </ligand>
</feature>
<sequence length="288" mass="31117">MIIISGSASPKLSAQVASLLGAELVKAEVRRFPDGELYVRVDAELKRKSVAVIQSTCPPQNDNLVELLLLLDAAKDLGATRVIAVVPYLAYSRQDKRFKPGEAISLRTVSKLISQSGAEELITVDIHQEETLGNFTIPAFNQTAMPLIGRYLRGLNLRDPVIIGADQGSIKRATKVALELGAEHYFLEKRRISPENVVVYPKDMNVQGRDVVMVDDIVSTGGTIIGAAKILQQQGARDVYVACAHPVLAGNAAQRLMDAGIKQIIATDTIEKDVSVVSVAPLIAELLK</sequence>
<dbReference type="Proteomes" id="UP000074294">
    <property type="component" value="Unassembled WGS sequence"/>
</dbReference>
<dbReference type="InterPro" id="IPR029099">
    <property type="entry name" value="Pribosyltran_N"/>
</dbReference>
<evidence type="ECO:0000256" key="6">
    <source>
        <dbReference type="ARBA" id="ARBA00022777"/>
    </source>
</evidence>
<dbReference type="Pfam" id="PF00156">
    <property type="entry name" value="Pribosyltran"/>
    <property type="match status" value="1"/>
</dbReference>
<evidence type="ECO:0000256" key="8">
    <source>
        <dbReference type="ARBA" id="ARBA00022842"/>
    </source>
</evidence>
<evidence type="ECO:0000256" key="2">
    <source>
        <dbReference type="ARBA" id="ARBA00022679"/>
    </source>
</evidence>
<keyword evidence="3 10" id="KW-0479">Metal-binding</keyword>
<evidence type="ECO:0000256" key="1">
    <source>
        <dbReference type="ARBA" id="ARBA00022490"/>
    </source>
</evidence>
<dbReference type="GO" id="GO:0004749">
    <property type="term" value="F:ribose phosphate diphosphokinase activity"/>
    <property type="evidence" value="ECO:0007669"/>
    <property type="project" value="UniProtKB-UniRule"/>
</dbReference>
<evidence type="ECO:0000256" key="10">
    <source>
        <dbReference type="HAMAP-Rule" id="MF_00583"/>
    </source>
</evidence>